<feature type="domain" description="FHA" evidence="2">
    <location>
        <begin position="487"/>
        <end position="527"/>
    </location>
</feature>
<feature type="region of interest" description="Disordered" evidence="1">
    <location>
        <begin position="1"/>
        <end position="38"/>
    </location>
</feature>
<dbReference type="Pfam" id="PF00498">
    <property type="entry name" value="FHA"/>
    <property type="match status" value="2"/>
</dbReference>
<name>A0A0W8CUD9_PHYNI</name>
<dbReference type="InterPro" id="IPR000253">
    <property type="entry name" value="FHA_dom"/>
</dbReference>
<gene>
    <name evidence="4" type="ORF">AM587_10007017</name>
</gene>
<feature type="compositionally biased region" description="Basic and acidic residues" evidence="1">
    <location>
        <begin position="357"/>
        <end position="372"/>
    </location>
</feature>
<evidence type="ECO:0000313" key="4">
    <source>
        <dbReference type="EMBL" id="KUF87722.1"/>
    </source>
</evidence>
<proteinExistence type="predicted"/>
<dbReference type="Gene3D" id="2.60.200.20">
    <property type="match status" value="3"/>
</dbReference>
<dbReference type="SMART" id="SM00100">
    <property type="entry name" value="cNMP"/>
    <property type="match status" value="1"/>
</dbReference>
<evidence type="ECO:0000259" key="3">
    <source>
        <dbReference type="PROSITE" id="PS50042"/>
    </source>
</evidence>
<dbReference type="InterPro" id="IPR050923">
    <property type="entry name" value="Cell_Proc_Reg/RNA_Proc"/>
</dbReference>
<feature type="domain" description="Cyclic nucleotide-binding" evidence="3">
    <location>
        <begin position="756"/>
        <end position="860"/>
    </location>
</feature>
<dbReference type="SMART" id="SM00240">
    <property type="entry name" value="FHA"/>
    <property type="match status" value="3"/>
</dbReference>
<dbReference type="OrthoDB" id="687730at2759"/>
<organism evidence="4 5">
    <name type="scientific">Phytophthora nicotianae</name>
    <name type="common">Potato buckeye rot agent</name>
    <name type="synonym">Phytophthora parasitica</name>
    <dbReference type="NCBI Taxonomy" id="4792"/>
    <lineage>
        <taxon>Eukaryota</taxon>
        <taxon>Sar</taxon>
        <taxon>Stramenopiles</taxon>
        <taxon>Oomycota</taxon>
        <taxon>Peronosporomycetes</taxon>
        <taxon>Peronosporales</taxon>
        <taxon>Peronosporaceae</taxon>
        <taxon>Phytophthora</taxon>
    </lineage>
</organism>
<sequence>MPSQPRRTFSKSARLHLRPTRSTSSASGGAGGNPISRSPARLRLLWKQRRTVTPATLHSFRVSEQQSAVISTPTVENDPNDSIIFLNNPTEVNLRSYLFTRQKSSNTRARLERSAISQSSVNSHRSYTRRLASDDSFNEETPVREKQEATISTTDVSATKAVQKPRRRLRAKEELCIVLPQSTTRGRTRSQKSWFLGPGFLGREPAEGNLIATKEKSMDAVHAEISVSGDDYFVRDAQSSSGTFLCLSTQYRHYPQRDGFRLRCGDIFRIGPTTSIRVVDLQTTIDHTPSRNKSRSSSCSSLATATEQSTSISDKLEESFSINSIGNGASRPVLKRMSTVEELRLLAADIEDELMNDDGRSHSNPTPRDEGSAGKGDQPVRFKKTVRFIDTPPVMSDGSVFLGSRYLRPEVKELHYREPSQVEDADDDMISQLVGEDHDTSGSSISSNTKTRRPSSIRLAIFQHDPTNANAEPVNPREVTLPGQATYLIGSSSACDVRILPSEGIEISAVHARIVFDGASFVLQDVSFERDPRRQTRVLLTQRPVRVTRGDWLLLGKCALYVTTAARAFDSDRRPDMKEAAMRLDVLRLSKRKPRTRGLFVPVGFRLLSASGSGASSGSSGWGGSSGGPVTFGKGRDCDAQVFTASLATEQFSVQLERGMCLITPKPTGLNAGTYFLIGRDEVGADNTDDNVEIVKHTSKPLLLSEGCVFRCGGSEVEVICVKSATPANAKCLTAIEQEHVQFLSAMPWLQPIASDEKTVANVARCGQRMVLSSGDLVYEKGDAANFVFIVISGEVDLRLAIDSDTQESSSTQAIIEQVTTGGFFGEVSLDDPMEAYNGIEYRETARAAGACELLALAREDVCGYLELYMDVIRAHLKHDRRRDRIIRVACSGVSWLRGISLQEMRTLAAHAEVAVYPPGSTLFEDGKLFVPATFALDTFQIREGLLVLNHGNARVVRSKHEKQRRKTEKLQAENAKTVHDINEAEDDLVEWWSRKDPVVTMSSSSLSVLNFSDLSFRLEAHSSVECYFIAAAHLAHLTVSMTPKQQHTSSAEAEAPTAAQIPSPLKRNTSAKRIHDSQVVTSALHSDDSNSDDDDYNTLDGSDGEGDSTATCRWRRKKRNKQLLDQAVQATQNDAEIPNALVLYVLAGVQRGDIHVVRNVASIGGLLSGADIELNDRYVSRTHAVIEYHDGRYWLYDNGSKWGTFVRLEEDNAVDINPGDVFLAGEIEFTCLASYPERNKPSLCCIM</sequence>
<feature type="region of interest" description="Disordered" evidence="1">
    <location>
        <begin position="287"/>
        <end position="310"/>
    </location>
</feature>
<feature type="domain" description="FHA" evidence="2">
    <location>
        <begin position="199"/>
        <end position="245"/>
    </location>
</feature>
<feature type="compositionally biased region" description="Low complexity" evidence="1">
    <location>
        <begin position="1049"/>
        <end position="1060"/>
    </location>
</feature>
<dbReference type="PROSITE" id="PS50006">
    <property type="entry name" value="FHA_DOMAIN"/>
    <property type="match status" value="3"/>
</dbReference>
<dbReference type="InterPro" id="IPR014710">
    <property type="entry name" value="RmlC-like_jellyroll"/>
</dbReference>
<evidence type="ECO:0000313" key="5">
    <source>
        <dbReference type="Proteomes" id="UP000052943"/>
    </source>
</evidence>
<dbReference type="Proteomes" id="UP000052943">
    <property type="component" value="Unassembled WGS sequence"/>
</dbReference>
<feature type="compositionally biased region" description="Acidic residues" evidence="1">
    <location>
        <begin position="1090"/>
        <end position="1107"/>
    </location>
</feature>
<dbReference type="Pfam" id="PF00027">
    <property type="entry name" value="cNMP_binding"/>
    <property type="match status" value="1"/>
</dbReference>
<accession>A0A0W8CUD9</accession>
<protein>
    <recommendedName>
        <fullName evidence="6">FHA domain-containing protein</fullName>
    </recommendedName>
</protein>
<evidence type="ECO:0000256" key="1">
    <source>
        <dbReference type="SAM" id="MobiDB-lite"/>
    </source>
</evidence>
<dbReference type="EMBL" id="LNFO01001977">
    <property type="protein sequence ID" value="KUF87722.1"/>
    <property type="molecule type" value="Genomic_DNA"/>
</dbReference>
<dbReference type="PROSITE" id="PS50042">
    <property type="entry name" value="CNMP_BINDING_3"/>
    <property type="match status" value="1"/>
</dbReference>
<dbReference type="PANTHER" id="PTHR23308">
    <property type="entry name" value="NUCLEAR INHIBITOR OF PROTEIN PHOSPHATASE-1"/>
    <property type="match status" value="1"/>
</dbReference>
<feature type="compositionally biased region" description="Polar residues" evidence="1">
    <location>
        <begin position="1"/>
        <end position="11"/>
    </location>
</feature>
<feature type="domain" description="FHA" evidence="2">
    <location>
        <begin position="1162"/>
        <end position="1207"/>
    </location>
</feature>
<evidence type="ECO:0008006" key="6">
    <source>
        <dbReference type="Google" id="ProtNLM"/>
    </source>
</evidence>
<dbReference type="InterPro" id="IPR018490">
    <property type="entry name" value="cNMP-bd_dom_sf"/>
</dbReference>
<comment type="caution">
    <text evidence="4">The sequence shown here is derived from an EMBL/GenBank/DDBJ whole genome shotgun (WGS) entry which is preliminary data.</text>
</comment>
<dbReference type="InterPro" id="IPR000595">
    <property type="entry name" value="cNMP-bd_dom"/>
</dbReference>
<dbReference type="CDD" id="cd00038">
    <property type="entry name" value="CAP_ED"/>
    <property type="match status" value="1"/>
</dbReference>
<dbReference type="InterPro" id="IPR008984">
    <property type="entry name" value="SMAD_FHA_dom_sf"/>
</dbReference>
<feature type="region of interest" description="Disordered" evidence="1">
    <location>
        <begin position="116"/>
        <end position="164"/>
    </location>
</feature>
<feature type="region of interest" description="Disordered" evidence="1">
    <location>
        <begin position="1046"/>
        <end position="1112"/>
    </location>
</feature>
<dbReference type="CDD" id="cd00060">
    <property type="entry name" value="FHA"/>
    <property type="match status" value="3"/>
</dbReference>
<reference evidence="4 5" key="1">
    <citation type="submission" date="2015-11" db="EMBL/GenBank/DDBJ databases">
        <title>Genomes and virulence difference between two physiological races of Phytophthora nicotianae.</title>
        <authorList>
            <person name="Liu H."/>
            <person name="Ma X."/>
            <person name="Yu H."/>
            <person name="Fang D."/>
            <person name="Li Y."/>
            <person name="Wang X."/>
            <person name="Wang W."/>
            <person name="Dong Y."/>
            <person name="Xiao B."/>
        </authorList>
    </citation>
    <scope>NUCLEOTIDE SEQUENCE [LARGE SCALE GENOMIC DNA]</scope>
    <source>
        <strain evidence="5">race 0</strain>
    </source>
</reference>
<feature type="compositionally biased region" description="Polar residues" evidence="1">
    <location>
        <begin position="116"/>
        <end position="125"/>
    </location>
</feature>
<dbReference type="AlphaFoldDB" id="A0A0W8CUD9"/>
<feature type="region of interest" description="Disordered" evidence="1">
    <location>
        <begin position="354"/>
        <end position="380"/>
    </location>
</feature>
<dbReference type="SUPFAM" id="SSF51206">
    <property type="entry name" value="cAMP-binding domain-like"/>
    <property type="match status" value="1"/>
</dbReference>
<dbReference type="Gene3D" id="2.60.120.10">
    <property type="entry name" value="Jelly Rolls"/>
    <property type="match status" value="1"/>
</dbReference>
<evidence type="ECO:0000259" key="2">
    <source>
        <dbReference type="PROSITE" id="PS50006"/>
    </source>
</evidence>
<dbReference type="SUPFAM" id="SSF49879">
    <property type="entry name" value="SMAD/FHA domain"/>
    <property type="match status" value="3"/>
</dbReference>